<name>A0A4Q4IY70_9SPHN</name>
<dbReference type="InterPro" id="IPR004358">
    <property type="entry name" value="Sig_transdc_His_kin-like_C"/>
</dbReference>
<keyword evidence="10" id="KW-0812">Transmembrane</keyword>
<dbReference type="SUPFAM" id="SSF55874">
    <property type="entry name" value="ATPase domain of HSP90 chaperone/DNA topoisomerase II/histidine kinase"/>
    <property type="match status" value="1"/>
</dbReference>
<protein>
    <recommendedName>
        <fullName evidence="3">histidine kinase</fullName>
        <ecNumber evidence="3">2.7.13.3</ecNumber>
    </recommendedName>
</protein>
<dbReference type="GO" id="GO:0005886">
    <property type="term" value="C:plasma membrane"/>
    <property type="evidence" value="ECO:0007669"/>
    <property type="project" value="UniProtKB-SubCell"/>
</dbReference>
<gene>
    <name evidence="13" type="ORF">EWH08_17220</name>
</gene>
<dbReference type="SMART" id="SM00388">
    <property type="entry name" value="HisKA"/>
    <property type="match status" value="1"/>
</dbReference>
<evidence type="ECO:0000256" key="2">
    <source>
        <dbReference type="ARBA" id="ARBA00004651"/>
    </source>
</evidence>
<accession>A0A4Q4IY70</accession>
<dbReference type="InterPro" id="IPR050980">
    <property type="entry name" value="2C_sensor_his_kinase"/>
</dbReference>
<dbReference type="Proteomes" id="UP000292734">
    <property type="component" value="Unassembled WGS sequence"/>
</dbReference>
<keyword evidence="9" id="KW-0067">ATP-binding</keyword>
<dbReference type="AlphaFoldDB" id="A0A4Q4IY70"/>
<dbReference type="Gene3D" id="3.30.565.10">
    <property type="entry name" value="Histidine kinase-like ATPase, C-terminal domain"/>
    <property type="match status" value="1"/>
</dbReference>
<feature type="transmembrane region" description="Helical" evidence="10">
    <location>
        <begin position="63"/>
        <end position="82"/>
    </location>
</feature>
<comment type="subcellular location">
    <subcellularLocation>
        <location evidence="2">Cell membrane</location>
        <topology evidence="2">Multi-pass membrane protein</topology>
    </subcellularLocation>
</comment>
<organism evidence="13 14">
    <name type="scientific">Sphingobium indicum</name>
    <dbReference type="NCBI Taxonomy" id="332055"/>
    <lineage>
        <taxon>Bacteria</taxon>
        <taxon>Pseudomonadati</taxon>
        <taxon>Pseudomonadota</taxon>
        <taxon>Alphaproteobacteria</taxon>
        <taxon>Sphingomonadales</taxon>
        <taxon>Sphingomonadaceae</taxon>
        <taxon>Sphingobium</taxon>
    </lineage>
</organism>
<feature type="transmembrane region" description="Helical" evidence="10">
    <location>
        <begin position="249"/>
        <end position="272"/>
    </location>
</feature>
<evidence type="ECO:0000256" key="9">
    <source>
        <dbReference type="ARBA" id="ARBA00022840"/>
    </source>
</evidence>
<dbReference type="EC" id="2.7.13.3" evidence="3"/>
<dbReference type="Pfam" id="PF00672">
    <property type="entry name" value="HAMP"/>
    <property type="match status" value="1"/>
</dbReference>
<dbReference type="Gene3D" id="6.10.340.10">
    <property type="match status" value="1"/>
</dbReference>
<dbReference type="PROSITE" id="PS50885">
    <property type="entry name" value="HAMP"/>
    <property type="match status" value="1"/>
</dbReference>
<keyword evidence="8 13" id="KW-0418">Kinase</keyword>
<keyword evidence="7" id="KW-0547">Nucleotide-binding</keyword>
<evidence type="ECO:0000256" key="5">
    <source>
        <dbReference type="ARBA" id="ARBA00022553"/>
    </source>
</evidence>
<evidence type="ECO:0000313" key="14">
    <source>
        <dbReference type="Proteomes" id="UP000292734"/>
    </source>
</evidence>
<dbReference type="SMART" id="SM00387">
    <property type="entry name" value="HATPase_c"/>
    <property type="match status" value="1"/>
</dbReference>
<feature type="transmembrane region" description="Helical" evidence="10">
    <location>
        <begin position="29"/>
        <end position="51"/>
    </location>
</feature>
<dbReference type="CDD" id="cd00082">
    <property type="entry name" value="HisKA"/>
    <property type="match status" value="1"/>
</dbReference>
<keyword evidence="6" id="KW-0808">Transferase</keyword>
<dbReference type="InterPro" id="IPR003594">
    <property type="entry name" value="HATPase_dom"/>
</dbReference>
<evidence type="ECO:0000256" key="1">
    <source>
        <dbReference type="ARBA" id="ARBA00000085"/>
    </source>
</evidence>
<feature type="domain" description="HAMP" evidence="12">
    <location>
        <begin position="269"/>
        <end position="322"/>
    </location>
</feature>
<evidence type="ECO:0000259" key="11">
    <source>
        <dbReference type="PROSITE" id="PS50109"/>
    </source>
</evidence>
<reference evidence="13 14" key="1">
    <citation type="submission" date="2019-02" db="EMBL/GenBank/DDBJ databases">
        <authorList>
            <person name="Feng G."/>
        </authorList>
    </citation>
    <scope>NUCLEOTIDE SEQUENCE [LARGE SCALE GENOMIC DNA]</scope>
    <source>
        <strain evidence="13 14">DSM 26779</strain>
    </source>
</reference>
<keyword evidence="4" id="KW-1003">Cell membrane</keyword>
<dbReference type="GO" id="GO:0005524">
    <property type="term" value="F:ATP binding"/>
    <property type="evidence" value="ECO:0007669"/>
    <property type="project" value="UniProtKB-KW"/>
</dbReference>
<dbReference type="Pfam" id="PF00512">
    <property type="entry name" value="HisKA"/>
    <property type="match status" value="1"/>
</dbReference>
<dbReference type="InterPro" id="IPR003660">
    <property type="entry name" value="HAMP_dom"/>
</dbReference>
<dbReference type="RefSeq" id="WP_129965643.1">
    <property type="nucleotide sequence ID" value="NZ_JACBZE010000009.1"/>
</dbReference>
<dbReference type="CDD" id="cd00075">
    <property type="entry name" value="HATPase"/>
    <property type="match status" value="1"/>
</dbReference>
<evidence type="ECO:0000256" key="7">
    <source>
        <dbReference type="ARBA" id="ARBA00022741"/>
    </source>
</evidence>
<sequence>MQRDGAACMIAGLKARIARHWPVLRLRTILLCTLLFVAALPGFGAIFLRVYENALVRRTEAELVAQGAALAAGAAVVGRGMAARPAPSRPVPSAAPMRYHDRMTEVDLRSSPILPPRPRAVPTRERPDGAAVEIARRMMPAFAETKVTTLSSILMLDRRGVVLNGREGGRSLAALPEIRAALAGRAVTVLRENEGVTAHYPLEWLSRAAGIRLHHARPISVDGRVIGALLVSRSPRALFLGLYEDRGKIALGVVAIFLMLVLLSAILSRAIVRPIESLSRATRELALGRRVAPRHPSLQVVEIQALYRDFEQMAESIGKRSRYLRDFASSVSHEFKTPLAGISGAIELLQDHGADMAPADRQRFLANMAADAQRLSRLVRRLMELARADVLVGESDARTDAAPVLVSVADALSADGFAIDLHLPRHMPDLTVDAGALEAVLTTLAENARQAGASRLDIGVALHQGAAWIDFADDGPGIPPGDRGRVFDLFFTSKREEGGTGLGLAIARSLLDAYHGELRLLPSDRGAHFRLVVGTAS</sequence>
<evidence type="ECO:0000313" key="13">
    <source>
        <dbReference type="EMBL" id="RYL98592.1"/>
    </source>
</evidence>
<dbReference type="InterPro" id="IPR036097">
    <property type="entry name" value="HisK_dim/P_sf"/>
</dbReference>
<keyword evidence="5" id="KW-0597">Phosphoprotein</keyword>
<dbReference type="SUPFAM" id="SSF47384">
    <property type="entry name" value="Homodimeric domain of signal transducing histidine kinase"/>
    <property type="match status" value="1"/>
</dbReference>
<dbReference type="InterPro" id="IPR036890">
    <property type="entry name" value="HATPase_C_sf"/>
</dbReference>
<comment type="catalytic activity">
    <reaction evidence="1">
        <text>ATP + protein L-histidine = ADP + protein N-phospho-L-histidine.</text>
        <dbReference type="EC" id="2.7.13.3"/>
    </reaction>
</comment>
<dbReference type="PROSITE" id="PS50109">
    <property type="entry name" value="HIS_KIN"/>
    <property type="match status" value="1"/>
</dbReference>
<proteinExistence type="predicted"/>
<dbReference type="Pfam" id="PF02518">
    <property type="entry name" value="HATPase_c"/>
    <property type="match status" value="1"/>
</dbReference>
<evidence type="ECO:0000256" key="6">
    <source>
        <dbReference type="ARBA" id="ARBA00022679"/>
    </source>
</evidence>
<dbReference type="GO" id="GO:0000155">
    <property type="term" value="F:phosphorelay sensor kinase activity"/>
    <property type="evidence" value="ECO:0007669"/>
    <property type="project" value="InterPro"/>
</dbReference>
<evidence type="ECO:0000256" key="8">
    <source>
        <dbReference type="ARBA" id="ARBA00022777"/>
    </source>
</evidence>
<feature type="domain" description="Histidine kinase" evidence="11">
    <location>
        <begin position="330"/>
        <end position="537"/>
    </location>
</feature>
<dbReference type="InterPro" id="IPR005467">
    <property type="entry name" value="His_kinase_dom"/>
</dbReference>
<dbReference type="EMBL" id="SEOM01000008">
    <property type="protein sequence ID" value="RYL98592.1"/>
    <property type="molecule type" value="Genomic_DNA"/>
</dbReference>
<dbReference type="InterPro" id="IPR003661">
    <property type="entry name" value="HisK_dim/P_dom"/>
</dbReference>
<keyword evidence="10" id="KW-1133">Transmembrane helix</keyword>
<comment type="caution">
    <text evidence="13">The sequence shown here is derived from an EMBL/GenBank/DDBJ whole genome shotgun (WGS) entry which is preliminary data.</text>
</comment>
<evidence type="ECO:0000256" key="10">
    <source>
        <dbReference type="SAM" id="Phobius"/>
    </source>
</evidence>
<keyword evidence="10" id="KW-0472">Membrane</keyword>
<evidence type="ECO:0000259" key="12">
    <source>
        <dbReference type="PROSITE" id="PS50885"/>
    </source>
</evidence>
<dbReference type="PANTHER" id="PTHR44936">
    <property type="entry name" value="SENSOR PROTEIN CREC"/>
    <property type="match status" value="1"/>
</dbReference>
<dbReference type="PRINTS" id="PR00344">
    <property type="entry name" value="BCTRLSENSOR"/>
</dbReference>
<evidence type="ECO:0000256" key="3">
    <source>
        <dbReference type="ARBA" id="ARBA00012438"/>
    </source>
</evidence>
<evidence type="ECO:0000256" key="4">
    <source>
        <dbReference type="ARBA" id="ARBA00022475"/>
    </source>
</evidence>
<dbReference type="PANTHER" id="PTHR44936:SF10">
    <property type="entry name" value="SENSOR PROTEIN RSTB"/>
    <property type="match status" value="1"/>
</dbReference>
<dbReference type="Gene3D" id="1.10.287.130">
    <property type="match status" value="1"/>
</dbReference>